<gene>
    <name evidence="1" type="ORF">H9701_08425</name>
</gene>
<protein>
    <submittedName>
        <fullName evidence="1">Uncharacterized protein</fullName>
    </submittedName>
</protein>
<accession>A0A9D2T0Y9</accession>
<evidence type="ECO:0000313" key="2">
    <source>
        <dbReference type="Proteomes" id="UP000823882"/>
    </source>
</evidence>
<organism evidence="1 2">
    <name type="scientific">Candidatus Intestinimonas pullistercoris</name>
    <dbReference type="NCBI Taxonomy" id="2838623"/>
    <lineage>
        <taxon>Bacteria</taxon>
        <taxon>Bacillati</taxon>
        <taxon>Bacillota</taxon>
        <taxon>Clostridia</taxon>
        <taxon>Eubacteriales</taxon>
        <taxon>Intestinimonas</taxon>
    </lineage>
</organism>
<reference evidence="1" key="2">
    <citation type="submission" date="2021-04" db="EMBL/GenBank/DDBJ databases">
        <authorList>
            <person name="Gilroy R."/>
        </authorList>
    </citation>
    <scope>NUCLEOTIDE SEQUENCE</scope>
    <source>
        <strain evidence="1">CHK186-1790</strain>
    </source>
</reference>
<name>A0A9D2T0Y9_9FIRM</name>
<dbReference type="Pfam" id="PF20648">
    <property type="entry name" value="DUF6809"/>
    <property type="match status" value="1"/>
</dbReference>
<dbReference type="EMBL" id="DWWJ01000151">
    <property type="protein sequence ID" value="HJC41564.1"/>
    <property type="molecule type" value="Genomic_DNA"/>
</dbReference>
<dbReference type="Proteomes" id="UP000823882">
    <property type="component" value="Unassembled WGS sequence"/>
</dbReference>
<dbReference type="InterPro" id="IPR049215">
    <property type="entry name" value="DUF6809"/>
</dbReference>
<dbReference type="AlphaFoldDB" id="A0A9D2T0Y9"/>
<comment type="caution">
    <text evidence="1">The sequence shown here is derived from an EMBL/GenBank/DDBJ whole genome shotgun (WGS) entry which is preliminary data.</text>
</comment>
<proteinExistence type="predicted"/>
<reference evidence="1" key="1">
    <citation type="journal article" date="2021" name="PeerJ">
        <title>Extensive microbial diversity within the chicken gut microbiome revealed by metagenomics and culture.</title>
        <authorList>
            <person name="Gilroy R."/>
            <person name="Ravi A."/>
            <person name="Getino M."/>
            <person name="Pursley I."/>
            <person name="Horton D.L."/>
            <person name="Alikhan N.F."/>
            <person name="Baker D."/>
            <person name="Gharbi K."/>
            <person name="Hall N."/>
            <person name="Watson M."/>
            <person name="Adriaenssens E.M."/>
            <person name="Foster-Nyarko E."/>
            <person name="Jarju S."/>
            <person name="Secka A."/>
            <person name="Antonio M."/>
            <person name="Oren A."/>
            <person name="Chaudhuri R.R."/>
            <person name="La Ragione R."/>
            <person name="Hildebrand F."/>
            <person name="Pallen M.J."/>
        </authorList>
    </citation>
    <scope>NUCLEOTIDE SEQUENCE</scope>
    <source>
        <strain evidence="1">CHK186-1790</strain>
    </source>
</reference>
<sequence length="91" mass="11139">MESILKWLFESELNIPMEQEEAYQYAEEGEKVIDAKEEVNLRIPQELREKWQTFLDKQDSYHEWERRMEFDRGFYLAVRIILELLRGGLKL</sequence>
<evidence type="ECO:0000313" key="1">
    <source>
        <dbReference type="EMBL" id="HJC41564.1"/>
    </source>
</evidence>